<dbReference type="Proteomes" id="UP001295423">
    <property type="component" value="Unassembled WGS sequence"/>
</dbReference>
<dbReference type="AlphaFoldDB" id="A0AAD2FCN0"/>
<proteinExistence type="inferred from homology"/>
<accession>A0AAD2FCN0</accession>
<dbReference type="GO" id="GO:0005524">
    <property type="term" value="F:ATP binding"/>
    <property type="evidence" value="ECO:0007669"/>
    <property type="project" value="UniProtKB-KW"/>
</dbReference>
<evidence type="ECO:0000313" key="16">
    <source>
        <dbReference type="Proteomes" id="UP001295423"/>
    </source>
</evidence>
<keyword evidence="7" id="KW-0067">ATP-binding</keyword>
<organism evidence="15 16">
    <name type="scientific">Cylindrotheca closterium</name>
    <dbReference type="NCBI Taxonomy" id="2856"/>
    <lineage>
        <taxon>Eukaryota</taxon>
        <taxon>Sar</taxon>
        <taxon>Stramenopiles</taxon>
        <taxon>Ochrophyta</taxon>
        <taxon>Bacillariophyta</taxon>
        <taxon>Bacillariophyceae</taxon>
        <taxon>Bacillariophycidae</taxon>
        <taxon>Bacillariales</taxon>
        <taxon>Bacillariaceae</taxon>
        <taxon>Cylindrotheca</taxon>
    </lineage>
</organism>
<dbReference type="EMBL" id="CAKOGP040000167">
    <property type="protein sequence ID" value="CAJ1931618.1"/>
    <property type="molecule type" value="Genomic_DNA"/>
</dbReference>
<dbReference type="SMART" id="SM00220">
    <property type="entry name" value="S_TKc"/>
    <property type="match status" value="1"/>
</dbReference>
<dbReference type="InterPro" id="IPR011009">
    <property type="entry name" value="Kinase-like_dom_sf"/>
</dbReference>
<comment type="similarity">
    <text evidence="1">Belongs to the protein kinase superfamily. CMGC Ser/Thr protein kinase family. CDC2/CDKX subfamily.</text>
</comment>
<feature type="domain" description="Protein kinase" evidence="14">
    <location>
        <begin position="1"/>
        <end position="264"/>
    </location>
</feature>
<dbReference type="EC" id="2.7.11.23" evidence="2"/>
<dbReference type="PROSITE" id="PS50011">
    <property type="entry name" value="PROTEIN_KINASE_DOM"/>
    <property type="match status" value="1"/>
</dbReference>
<protein>
    <recommendedName>
        <fullName evidence="9">Cyclin-dependent kinase 2 homolog</fullName>
        <ecNumber evidence="2">2.7.11.23</ecNumber>
    </recommendedName>
    <alternativeName>
        <fullName evidence="10">Cell division control protein 2 homolog</fullName>
    </alternativeName>
    <alternativeName>
        <fullName evidence="11">cdc2-related kinase 2</fullName>
    </alternativeName>
</protein>
<evidence type="ECO:0000256" key="13">
    <source>
        <dbReference type="SAM" id="MobiDB-lite"/>
    </source>
</evidence>
<evidence type="ECO:0000256" key="2">
    <source>
        <dbReference type="ARBA" id="ARBA00012409"/>
    </source>
</evidence>
<feature type="region of interest" description="Disordered" evidence="13">
    <location>
        <begin position="283"/>
        <end position="316"/>
    </location>
</feature>
<dbReference type="InterPro" id="IPR000719">
    <property type="entry name" value="Prot_kinase_dom"/>
</dbReference>
<evidence type="ECO:0000259" key="14">
    <source>
        <dbReference type="PROSITE" id="PS50011"/>
    </source>
</evidence>
<gene>
    <name evidence="15" type="ORF">CYCCA115_LOCUS2469</name>
</gene>
<keyword evidence="4" id="KW-0808">Transferase</keyword>
<keyword evidence="3" id="KW-0723">Serine/threonine-protein kinase</keyword>
<feature type="region of interest" description="Disordered" evidence="13">
    <location>
        <begin position="1"/>
        <end position="26"/>
    </location>
</feature>
<dbReference type="Gene3D" id="3.30.200.20">
    <property type="entry name" value="Phosphorylase Kinase, domain 1"/>
    <property type="match status" value="1"/>
</dbReference>
<dbReference type="Gene3D" id="1.10.510.10">
    <property type="entry name" value="Transferase(Phosphotransferase) domain 1"/>
    <property type="match status" value="1"/>
</dbReference>
<evidence type="ECO:0000256" key="11">
    <source>
        <dbReference type="ARBA" id="ARBA00042858"/>
    </source>
</evidence>
<sequence length="420" mass="48341">MLEVVSSKGVEHLDEEDEVSEKHKSSKKDRVVDAREGFKGNLFLVLEYVSHDLTGLMDVAYRFSEVQVKSIFRQLLEALHYMHDHKYVHRDIKSSNILIDHNFRVKLADFGLARCLEPAILDKIHDRGNSQEFTNKVITLWYRPPELLLGETKYGTSVDIWSAGCILAELILGKPLFTGKTEMDQLKLIFEMIGTPTSESWSGFEDLKLFRTGEVSIESSKTPKLRHKYQNKMPAPALNLIEKLLELDPKKRLTANRALHSRYFLAEPKAPVRPEDLGTLEGHFHERQTKKMRKEAKALGERSRQTALEGGCSEKEAQEAFDETYRRIVAKVACEGLKISSDPASSSSANASTKNGMPNKKRLDKDKRRESHKEKHLDRHGRKEDARKREGRERNEKRKRRREDEEKSRKLIAPNADDRN</sequence>
<dbReference type="GO" id="GO:0005634">
    <property type="term" value="C:nucleus"/>
    <property type="evidence" value="ECO:0007669"/>
    <property type="project" value="TreeGrafter"/>
</dbReference>
<dbReference type="PANTHER" id="PTHR24056">
    <property type="entry name" value="CELL DIVISION PROTEIN KINASE"/>
    <property type="match status" value="1"/>
</dbReference>
<evidence type="ECO:0000256" key="3">
    <source>
        <dbReference type="ARBA" id="ARBA00022527"/>
    </source>
</evidence>
<feature type="compositionally biased region" description="Basic and acidic residues" evidence="13">
    <location>
        <begin position="361"/>
        <end position="409"/>
    </location>
</feature>
<comment type="subunit">
    <text evidence="8">May form a complex composed of at least the catalytic subunit CRK2 and a cyclin.</text>
</comment>
<evidence type="ECO:0000256" key="4">
    <source>
        <dbReference type="ARBA" id="ARBA00022679"/>
    </source>
</evidence>
<dbReference type="SUPFAM" id="SSF56112">
    <property type="entry name" value="Protein kinase-like (PK-like)"/>
    <property type="match status" value="1"/>
</dbReference>
<feature type="region of interest" description="Disordered" evidence="13">
    <location>
        <begin position="340"/>
        <end position="420"/>
    </location>
</feature>
<feature type="compositionally biased region" description="Basic and acidic residues" evidence="13">
    <location>
        <begin position="283"/>
        <end position="304"/>
    </location>
</feature>
<evidence type="ECO:0000256" key="9">
    <source>
        <dbReference type="ARBA" id="ARBA00039612"/>
    </source>
</evidence>
<comment type="caution">
    <text evidence="15">The sequence shown here is derived from an EMBL/GenBank/DDBJ whole genome shotgun (WGS) entry which is preliminary data.</text>
</comment>
<keyword evidence="5" id="KW-0547">Nucleotide-binding</keyword>
<dbReference type="InterPro" id="IPR008271">
    <property type="entry name" value="Ser/Thr_kinase_AS"/>
</dbReference>
<dbReference type="FunFam" id="1.10.510.10:FF:000415">
    <property type="entry name" value="CMGC/CDK/CRK7 protein kinase, variant"/>
    <property type="match status" value="1"/>
</dbReference>
<name>A0AAD2FCN0_9STRA</name>
<keyword evidence="16" id="KW-1185">Reference proteome</keyword>
<reference evidence="15" key="1">
    <citation type="submission" date="2023-08" db="EMBL/GenBank/DDBJ databases">
        <authorList>
            <person name="Audoor S."/>
            <person name="Bilcke G."/>
        </authorList>
    </citation>
    <scope>NUCLEOTIDE SEQUENCE</scope>
</reference>
<dbReference type="InterPro" id="IPR050108">
    <property type="entry name" value="CDK"/>
</dbReference>
<keyword evidence="6" id="KW-0418">Kinase</keyword>
<dbReference type="PANTHER" id="PTHR24056:SF546">
    <property type="entry name" value="CYCLIN-DEPENDENT KINASE 12"/>
    <property type="match status" value="1"/>
</dbReference>
<dbReference type="GO" id="GO:0008353">
    <property type="term" value="F:RNA polymerase II CTD heptapeptide repeat kinase activity"/>
    <property type="evidence" value="ECO:0007669"/>
    <property type="project" value="UniProtKB-EC"/>
</dbReference>
<evidence type="ECO:0000256" key="8">
    <source>
        <dbReference type="ARBA" id="ARBA00038543"/>
    </source>
</evidence>
<evidence type="ECO:0000256" key="12">
    <source>
        <dbReference type="ARBA" id="ARBA00049280"/>
    </source>
</evidence>
<evidence type="ECO:0000256" key="1">
    <source>
        <dbReference type="ARBA" id="ARBA00006485"/>
    </source>
</evidence>
<evidence type="ECO:0000256" key="5">
    <source>
        <dbReference type="ARBA" id="ARBA00022741"/>
    </source>
</evidence>
<evidence type="ECO:0000256" key="6">
    <source>
        <dbReference type="ARBA" id="ARBA00022777"/>
    </source>
</evidence>
<evidence type="ECO:0000256" key="7">
    <source>
        <dbReference type="ARBA" id="ARBA00022840"/>
    </source>
</evidence>
<evidence type="ECO:0000256" key="10">
    <source>
        <dbReference type="ARBA" id="ARBA00041902"/>
    </source>
</evidence>
<dbReference type="PROSITE" id="PS00108">
    <property type="entry name" value="PROTEIN_KINASE_ST"/>
    <property type="match status" value="1"/>
</dbReference>
<dbReference type="GO" id="GO:0032968">
    <property type="term" value="P:positive regulation of transcription elongation by RNA polymerase II"/>
    <property type="evidence" value="ECO:0007669"/>
    <property type="project" value="TreeGrafter"/>
</dbReference>
<feature type="compositionally biased region" description="Low complexity" evidence="13">
    <location>
        <begin position="340"/>
        <end position="352"/>
    </location>
</feature>
<dbReference type="Pfam" id="PF00069">
    <property type="entry name" value="Pkinase"/>
    <property type="match status" value="1"/>
</dbReference>
<dbReference type="GO" id="GO:0000307">
    <property type="term" value="C:cyclin-dependent protein kinase holoenzyme complex"/>
    <property type="evidence" value="ECO:0007669"/>
    <property type="project" value="TreeGrafter"/>
</dbReference>
<comment type="catalytic activity">
    <reaction evidence="12">
        <text>[DNA-directed RNA polymerase] + ATP = phospho-[DNA-directed RNA polymerase] + ADP + H(+)</text>
        <dbReference type="Rhea" id="RHEA:10216"/>
        <dbReference type="Rhea" id="RHEA-COMP:11321"/>
        <dbReference type="Rhea" id="RHEA-COMP:11322"/>
        <dbReference type="ChEBI" id="CHEBI:15378"/>
        <dbReference type="ChEBI" id="CHEBI:30616"/>
        <dbReference type="ChEBI" id="CHEBI:43176"/>
        <dbReference type="ChEBI" id="CHEBI:68546"/>
        <dbReference type="ChEBI" id="CHEBI:456216"/>
        <dbReference type="EC" id="2.7.11.23"/>
    </reaction>
</comment>
<evidence type="ECO:0000313" key="15">
    <source>
        <dbReference type="EMBL" id="CAJ1931618.1"/>
    </source>
</evidence>